<organism evidence="3 4">
    <name type="scientific">Gopherus agassizii</name>
    <name type="common">Agassiz's desert tortoise</name>
    <dbReference type="NCBI Taxonomy" id="38772"/>
    <lineage>
        <taxon>Eukaryota</taxon>
        <taxon>Metazoa</taxon>
        <taxon>Chordata</taxon>
        <taxon>Craniata</taxon>
        <taxon>Vertebrata</taxon>
        <taxon>Euteleostomi</taxon>
        <taxon>Archelosauria</taxon>
        <taxon>Testudinata</taxon>
        <taxon>Testudines</taxon>
        <taxon>Cryptodira</taxon>
        <taxon>Durocryptodira</taxon>
        <taxon>Testudinoidea</taxon>
        <taxon>Testudinidae</taxon>
        <taxon>Gopherus</taxon>
    </lineage>
</organism>
<dbReference type="PANTHER" id="PTHR14739">
    <property type="entry name" value="MICROTUBULE-ASSOCIATED PROTEIN 9"/>
    <property type="match status" value="1"/>
</dbReference>
<reference evidence="3" key="2">
    <citation type="submission" date="2025-08" db="UniProtKB">
        <authorList>
            <consortium name="Ensembl"/>
        </authorList>
    </citation>
    <scope>IDENTIFICATION</scope>
</reference>
<dbReference type="GO" id="GO:0090307">
    <property type="term" value="P:mitotic spindle assembly"/>
    <property type="evidence" value="ECO:0007669"/>
    <property type="project" value="TreeGrafter"/>
</dbReference>
<feature type="region of interest" description="Disordered" evidence="1">
    <location>
        <begin position="427"/>
        <end position="546"/>
    </location>
</feature>
<sequence>MSDEEIGTTLAYTKSPKVSRRTTFQNELQEAISARAARQQTAEYSDDFDSDEDVAFNITLSDDETTQKKALLKSEIADDLTSLLHEEKLQRMTILKSQNLSGDREDETECLFIEKLTCRGNEGDHCNESHMAILQNEREEITQHEFENKPVPKLREQRIKNISSAENVSISALDDHYKPSPQPRSVLRKSSHVEDKDVARAEDKTSSSYRLSSFSAPSSLTRLSDIITTSEKRTLAESPSPEVRELLYLLYLCIVICFFSSTYVLPILNCGLNNGRKSPSVIELMMTTVYEKTKKLQKSSDYQLEENLRTLEEKFIANGIKEVSLNNKSEDMAEVSTSEDSDKVSFKHIILSLSSTYLKKAGKTIPPSTTTSSQYLGTLRVLDNKHLQKYSAELDKADSLRAAVYQVNFGISKAFEKWKEKKAEYLREQSRKEKRAERIKKKKEEEAIAEKKRDSMSAVDKWNEKKEEFVKQKKTEKIQEKRQQEIEQVEREEKDKRAMEEYERWLEKKERRDQIEKKQKKLQVILEDENPPPWSPPGKAVSSRNY</sequence>
<keyword evidence="2" id="KW-1133">Transmembrane helix</keyword>
<dbReference type="GO" id="GO:0000281">
    <property type="term" value="P:mitotic cytokinesis"/>
    <property type="evidence" value="ECO:0007669"/>
    <property type="project" value="InterPro"/>
</dbReference>
<dbReference type="GO" id="GO:0000235">
    <property type="term" value="C:astral microtubule"/>
    <property type="evidence" value="ECO:0007669"/>
    <property type="project" value="TreeGrafter"/>
</dbReference>
<feature type="compositionally biased region" description="Basic and acidic residues" evidence="1">
    <location>
        <begin position="191"/>
        <end position="204"/>
    </location>
</feature>
<reference evidence="4" key="1">
    <citation type="journal article" date="2017" name="PLoS ONE">
        <title>The Agassiz's desert tortoise genome provides a resource for the conservation of a threatened species.</title>
        <authorList>
            <person name="Tollis M."/>
            <person name="DeNardo D.F."/>
            <person name="Cornelius J.A."/>
            <person name="Dolby G.A."/>
            <person name="Edwards T."/>
            <person name="Henen B.T."/>
            <person name="Karl A.E."/>
            <person name="Murphy R.W."/>
            <person name="Kusumi K."/>
        </authorList>
    </citation>
    <scope>NUCLEOTIDE SEQUENCE [LARGE SCALE GENOMIC DNA]</scope>
</reference>
<dbReference type="AlphaFoldDB" id="A0A452H972"/>
<dbReference type="Proteomes" id="UP000291020">
    <property type="component" value="Unassembled WGS sequence"/>
</dbReference>
<evidence type="ECO:0000313" key="4">
    <source>
        <dbReference type="Proteomes" id="UP000291020"/>
    </source>
</evidence>
<feature type="region of interest" description="Disordered" evidence="1">
    <location>
        <begin position="172"/>
        <end position="204"/>
    </location>
</feature>
<dbReference type="GO" id="GO:0008017">
    <property type="term" value="F:microtubule binding"/>
    <property type="evidence" value="ECO:0007669"/>
    <property type="project" value="TreeGrafter"/>
</dbReference>
<protein>
    <submittedName>
        <fullName evidence="3">Uncharacterized protein</fullName>
    </submittedName>
</protein>
<keyword evidence="4" id="KW-1185">Reference proteome</keyword>
<evidence type="ECO:0000256" key="1">
    <source>
        <dbReference type="SAM" id="MobiDB-lite"/>
    </source>
</evidence>
<accession>A0A452H972</accession>
<keyword evidence="2" id="KW-0812">Transmembrane</keyword>
<dbReference type="PANTHER" id="PTHR14739:SF9">
    <property type="entry name" value="MICROTUBULE-ASSOCIATED PROTEIN 9"/>
    <property type="match status" value="1"/>
</dbReference>
<evidence type="ECO:0000256" key="2">
    <source>
        <dbReference type="SAM" id="Phobius"/>
    </source>
</evidence>
<reference evidence="3" key="3">
    <citation type="submission" date="2025-09" db="UniProtKB">
        <authorList>
            <consortium name="Ensembl"/>
        </authorList>
    </citation>
    <scope>IDENTIFICATION</scope>
</reference>
<name>A0A452H972_9SAUR</name>
<feature type="compositionally biased region" description="Basic and acidic residues" evidence="1">
    <location>
        <begin position="427"/>
        <end position="517"/>
    </location>
</feature>
<feature type="transmembrane region" description="Helical" evidence="2">
    <location>
        <begin position="246"/>
        <end position="268"/>
    </location>
</feature>
<keyword evidence="2" id="KW-0472">Membrane</keyword>
<dbReference type="GO" id="GO:1902412">
    <property type="term" value="P:regulation of mitotic cytokinesis"/>
    <property type="evidence" value="ECO:0007669"/>
    <property type="project" value="TreeGrafter"/>
</dbReference>
<evidence type="ECO:0000313" key="3">
    <source>
        <dbReference type="Ensembl" id="ENSGAGP00000011304.1"/>
    </source>
</evidence>
<dbReference type="InterPro" id="IPR026106">
    <property type="entry name" value="MAP9"/>
</dbReference>
<proteinExistence type="predicted"/>
<dbReference type="Ensembl" id="ENSGAGT00000012946.1">
    <property type="protein sequence ID" value="ENSGAGP00000011304.1"/>
    <property type="gene ID" value="ENSGAGG00000008742.1"/>
</dbReference>